<evidence type="ECO:0000313" key="7">
    <source>
        <dbReference type="EMBL" id="AOZ73334.1"/>
    </source>
</evidence>
<dbReference type="PANTHER" id="PTHR42711:SF17">
    <property type="entry name" value="ABC TRANSPORTER ATP-BINDING PROTEIN"/>
    <property type="match status" value="1"/>
</dbReference>
<evidence type="ECO:0000313" key="8">
    <source>
        <dbReference type="Proteomes" id="UP000176288"/>
    </source>
</evidence>
<evidence type="ECO:0000256" key="3">
    <source>
        <dbReference type="ARBA" id="ARBA00022741"/>
    </source>
</evidence>
<evidence type="ECO:0000256" key="2">
    <source>
        <dbReference type="ARBA" id="ARBA00022448"/>
    </source>
</evidence>
<dbReference type="SUPFAM" id="SSF52540">
    <property type="entry name" value="P-loop containing nucleoside triphosphate hydrolases"/>
    <property type="match status" value="1"/>
</dbReference>
<dbReference type="InterPro" id="IPR003439">
    <property type="entry name" value="ABC_transporter-like_ATP-bd"/>
</dbReference>
<dbReference type="InterPro" id="IPR017871">
    <property type="entry name" value="ABC_transporter-like_CS"/>
</dbReference>
<name>A0A1D9MM12_9ACTO</name>
<keyword evidence="5" id="KW-0046">Antibiotic resistance</keyword>
<dbReference type="InterPro" id="IPR027417">
    <property type="entry name" value="P-loop_NTPase"/>
</dbReference>
<dbReference type="STRING" id="1912795.BK816_08665"/>
<dbReference type="GO" id="GO:0005886">
    <property type="term" value="C:plasma membrane"/>
    <property type="evidence" value="ECO:0007669"/>
    <property type="project" value="UniProtKB-SubCell"/>
</dbReference>
<dbReference type="InterPro" id="IPR050763">
    <property type="entry name" value="ABC_transporter_ATP-binding"/>
</dbReference>
<keyword evidence="2" id="KW-0813">Transport</keyword>
<reference evidence="7 8" key="1">
    <citation type="submission" date="2016-10" db="EMBL/GenBank/DDBJ databases">
        <title>Actinomyces aegypiusis sp. nov., isolated from the Aegypius monachus in Qinghai Tibet Plateau China.</title>
        <authorList>
            <person name="Wang Y."/>
        </authorList>
    </citation>
    <scope>NUCLEOTIDE SEQUENCE [LARGE SCALE GENOMIC DNA]</scope>
    <source>
        <strain evidence="7 8">VUL4_3</strain>
    </source>
</reference>
<protein>
    <recommendedName>
        <fullName evidence="6">ABC transporter domain-containing protein</fullName>
    </recommendedName>
</protein>
<dbReference type="OrthoDB" id="9804819at2"/>
<organism evidence="7 8">
    <name type="scientific">Boudabousia tangfeifanii</name>
    <dbReference type="NCBI Taxonomy" id="1912795"/>
    <lineage>
        <taxon>Bacteria</taxon>
        <taxon>Bacillati</taxon>
        <taxon>Actinomycetota</taxon>
        <taxon>Actinomycetes</taxon>
        <taxon>Actinomycetales</taxon>
        <taxon>Actinomycetaceae</taxon>
        <taxon>Boudabousia</taxon>
    </lineage>
</organism>
<dbReference type="CDD" id="cd03230">
    <property type="entry name" value="ABC_DR_subfamily_A"/>
    <property type="match status" value="1"/>
</dbReference>
<proteinExistence type="predicted"/>
<dbReference type="EMBL" id="CP017812">
    <property type="protein sequence ID" value="AOZ73334.1"/>
    <property type="molecule type" value="Genomic_DNA"/>
</dbReference>
<dbReference type="PROSITE" id="PS50893">
    <property type="entry name" value="ABC_TRANSPORTER_2"/>
    <property type="match status" value="1"/>
</dbReference>
<dbReference type="AlphaFoldDB" id="A0A1D9MM12"/>
<dbReference type="Gene3D" id="3.40.50.300">
    <property type="entry name" value="P-loop containing nucleotide triphosphate hydrolases"/>
    <property type="match status" value="1"/>
</dbReference>
<dbReference type="KEGG" id="avu:BK816_08665"/>
<gene>
    <name evidence="7" type="ORF">BK816_08665</name>
</gene>
<accession>A0A1D9MM12</accession>
<evidence type="ECO:0000259" key="6">
    <source>
        <dbReference type="PROSITE" id="PS50893"/>
    </source>
</evidence>
<dbReference type="GO" id="GO:0005524">
    <property type="term" value="F:ATP binding"/>
    <property type="evidence" value="ECO:0007669"/>
    <property type="project" value="UniProtKB-KW"/>
</dbReference>
<evidence type="ECO:0000256" key="4">
    <source>
        <dbReference type="ARBA" id="ARBA00022840"/>
    </source>
</evidence>
<dbReference type="Proteomes" id="UP000176288">
    <property type="component" value="Chromosome"/>
</dbReference>
<dbReference type="PANTHER" id="PTHR42711">
    <property type="entry name" value="ABC TRANSPORTER ATP-BINDING PROTEIN"/>
    <property type="match status" value="1"/>
</dbReference>
<keyword evidence="8" id="KW-1185">Reference proteome</keyword>
<dbReference type="Pfam" id="PF00005">
    <property type="entry name" value="ABC_tran"/>
    <property type="match status" value="1"/>
</dbReference>
<dbReference type="SMART" id="SM00382">
    <property type="entry name" value="AAA"/>
    <property type="match status" value="1"/>
</dbReference>
<keyword evidence="3" id="KW-0547">Nucleotide-binding</keyword>
<dbReference type="PROSITE" id="PS00211">
    <property type="entry name" value="ABC_TRANSPORTER_1"/>
    <property type="match status" value="1"/>
</dbReference>
<evidence type="ECO:0000256" key="1">
    <source>
        <dbReference type="ARBA" id="ARBA00004202"/>
    </source>
</evidence>
<keyword evidence="4" id="KW-0067">ATP-binding</keyword>
<comment type="subcellular location">
    <subcellularLocation>
        <location evidence="1">Cell membrane</location>
        <topology evidence="1">Peripheral membrane protein</topology>
    </subcellularLocation>
</comment>
<feature type="domain" description="ABC transporter" evidence="6">
    <location>
        <begin position="6"/>
        <end position="233"/>
    </location>
</feature>
<dbReference type="GO" id="GO:0046677">
    <property type="term" value="P:response to antibiotic"/>
    <property type="evidence" value="ECO:0007669"/>
    <property type="project" value="UniProtKB-KW"/>
</dbReference>
<dbReference type="InterPro" id="IPR003593">
    <property type="entry name" value="AAA+_ATPase"/>
</dbReference>
<dbReference type="RefSeq" id="WP_071164797.1">
    <property type="nucleotide sequence ID" value="NZ_CP017812.1"/>
</dbReference>
<sequence length="241" mass="26056">MNNLALKVDNATKVFRTKNGPLRAVNHLSLEIPAGQKVALLGSNGAGKSTLFNLILDLMTIDEGKVEIFGTTPAEAQKRDLITSLLQTGGLLLHWTVEEIIRSIAALAGHSDLVDQVVAETGVKPFLSQKVGKCSGGQKQRLKLALALLKPAPLMLLDEPTAGMDPHARRDFWRLIDGAAQSGATVLYATHFLDEATQYAERIILMHQGRLIADGTLDDYLRETGESTLEGAFFALTDANN</sequence>
<evidence type="ECO:0000256" key="5">
    <source>
        <dbReference type="ARBA" id="ARBA00023251"/>
    </source>
</evidence>
<dbReference type="GO" id="GO:0016887">
    <property type="term" value="F:ATP hydrolysis activity"/>
    <property type="evidence" value="ECO:0007669"/>
    <property type="project" value="InterPro"/>
</dbReference>